<dbReference type="Proteomes" id="UP001500582">
    <property type="component" value="Unassembled WGS sequence"/>
</dbReference>
<dbReference type="PROSITE" id="PS51900">
    <property type="entry name" value="CB"/>
    <property type="match status" value="1"/>
</dbReference>
<protein>
    <recommendedName>
        <fullName evidence="4">Core-binding (CB) domain-containing protein</fullName>
    </recommendedName>
</protein>
<evidence type="ECO:0000259" key="4">
    <source>
        <dbReference type="PROSITE" id="PS51900"/>
    </source>
</evidence>
<dbReference type="PANTHER" id="PTHR34847:SF1">
    <property type="entry name" value="NODULATION PROTEIN U"/>
    <property type="match status" value="1"/>
</dbReference>
<dbReference type="PANTHER" id="PTHR34847">
    <property type="entry name" value="NODULATION PROTEIN U"/>
    <property type="match status" value="1"/>
</dbReference>
<evidence type="ECO:0000256" key="3">
    <source>
        <dbReference type="PROSITE-ProRule" id="PRU01248"/>
    </source>
</evidence>
<dbReference type="Gene3D" id="3.30.420.40">
    <property type="match status" value="1"/>
</dbReference>
<organism evidence="5 6">
    <name type="scientific">Mucilaginibacter gynuensis</name>
    <dbReference type="NCBI Taxonomy" id="1302236"/>
    <lineage>
        <taxon>Bacteria</taxon>
        <taxon>Pseudomonadati</taxon>
        <taxon>Bacteroidota</taxon>
        <taxon>Sphingobacteriia</taxon>
        <taxon>Sphingobacteriales</taxon>
        <taxon>Sphingobacteriaceae</taxon>
        <taxon>Mucilaginibacter</taxon>
    </lineage>
</organism>
<dbReference type="InterPro" id="IPR010998">
    <property type="entry name" value="Integrase_recombinase_N"/>
</dbReference>
<gene>
    <name evidence="5" type="ORF">GCM10023149_21250</name>
</gene>
<reference evidence="6" key="1">
    <citation type="journal article" date="2019" name="Int. J. Syst. Evol. Microbiol.">
        <title>The Global Catalogue of Microorganisms (GCM) 10K type strain sequencing project: providing services to taxonomists for standard genome sequencing and annotation.</title>
        <authorList>
            <consortium name="The Broad Institute Genomics Platform"/>
            <consortium name="The Broad Institute Genome Sequencing Center for Infectious Disease"/>
            <person name="Wu L."/>
            <person name="Ma J."/>
        </authorList>
    </citation>
    <scope>NUCLEOTIDE SEQUENCE [LARGE SCALE GENOMIC DNA]</scope>
    <source>
        <strain evidence="6">JCM 17705</strain>
    </source>
</reference>
<evidence type="ECO:0000313" key="5">
    <source>
        <dbReference type="EMBL" id="GAA4321402.1"/>
    </source>
</evidence>
<accession>A0ABP8GCA8</accession>
<dbReference type="InterPro" id="IPR025269">
    <property type="entry name" value="SAM-like_dom"/>
</dbReference>
<dbReference type="Pfam" id="PF17293">
    <property type="entry name" value="Arm-DNA-bind_5"/>
    <property type="match status" value="1"/>
</dbReference>
<dbReference type="InterPro" id="IPR035386">
    <property type="entry name" value="Arm-DNA-bind_5"/>
</dbReference>
<comment type="caution">
    <text evidence="5">The sequence shown here is derived from an EMBL/GenBank/DDBJ whole genome shotgun (WGS) entry which is preliminary data.</text>
</comment>
<feature type="domain" description="Core-binding (CB)" evidence="4">
    <location>
        <begin position="186"/>
        <end position="282"/>
    </location>
</feature>
<dbReference type="Pfam" id="PF13102">
    <property type="entry name" value="Phage_int_SAM_5"/>
    <property type="match status" value="1"/>
</dbReference>
<dbReference type="SUPFAM" id="SSF56349">
    <property type="entry name" value="DNA breaking-rejoining enzymes"/>
    <property type="match status" value="1"/>
</dbReference>
<dbReference type="RefSeq" id="WP_345211041.1">
    <property type="nucleotide sequence ID" value="NZ_BAABFT010000004.1"/>
</dbReference>
<keyword evidence="6" id="KW-1185">Reference proteome</keyword>
<name>A0ABP8GCA8_9SPHI</name>
<keyword evidence="1" id="KW-0229">DNA integration</keyword>
<dbReference type="EMBL" id="BAABFT010000004">
    <property type="protein sequence ID" value="GAA4321402.1"/>
    <property type="molecule type" value="Genomic_DNA"/>
</dbReference>
<keyword evidence="2 3" id="KW-0238">DNA-binding</keyword>
<evidence type="ECO:0000313" key="6">
    <source>
        <dbReference type="Proteomes" id="UP001500582"/>
    </source>
</evidence>
<dbReference type="InterPro" id="IPR044068">
    <property type="entry name" value="CB"/>
</dbReference>
<sequence length="306" mass="35783">MALASYGKPEFIKDFREMVQVSDNGRYAINDQRFEERFGPKRLRHEDFTSLHFNIAHSLQLVIEESLLELTGWLEQETTETRLCLAGVVALNCVANARSKRKEHPVYIRITVNGSREEWSTGRKCYPLEWDRAAKRVKGTREYARSINNWLDVLQARAYACRQELYASGKTFTAVHIRKLMQGEELEPPKMLSDVWDYHTNQIAGLLGKGYTAATLQKYKSVFRVLRKFLLLKTQKDDIKLDDIDYQLVRDFDHYLKADYGVKINTAVQMVKKLRTMMKIANEIGWAKHDPFVAYRQKRRKFSVSF</sequence>
<dbReference type="InterPro" id="IPR051338">
    <property type="entry name" value="NodU/CmcH_Carbamoyltrnsfr"/>
</dbReference>
<dbReference type="InterPro" id="IPR011010">
    <property type="entry name" value="DNA_brk_join_enz"/>
</dbReference>
<evidence type="ECO:0000256" key="2">
    <source>
        <dbReference type="ARBA" id="ARBA00023125"/>
    </source>
</evidence>
<dbReference type="Gene3D" id="1.10.150.130">
    <property type="match status" value="1"/>
</dbReference>
<proteinExistence type="predicted"/>
<evidence type="ECO:0000256" key="1">
    <source>
        <dbReference type="ARBA" id="ARBA00022908"/>
    </source>
</evidence>